<dbReference type="AlphaFoldDB" id="A0AA39WHN4"/>
<accession>A0AA39WHN4</accession>
<evidence type="ECO:0000313" key="1">
    <source>
        <dbReference type="EMBL" id="KAK0615569.1"/>
    </source>
</evidence>
<evidence type="ECO:0008006" key="3">
    <source>
        <dbReference type="Google" id="ProtNLM"/>
    </source>
</evidence>
<evidence type="ECO:0000313" key="2">
    <source>
        <dbReference type="Proteomes" id="UP001174934"/>
    </source>
</evidence>
<name>A0AA39WHN4_9PEZI</name>
<organism evidence="1 2">
    <name type="scientific">Bombardia bombarda</name>
    <dbReference type="NCBI Taxonomy" id="252184"/>
    <lineage>
        <taxon>Eukaryota</taxon>
        <taxon>Fungi</taxon>
        <taxon>Dikarya</taxon>
        <taxon>Ascomycota</taxon>
        <taxon>Pezizomycotina</taxon>
        <taxon>Sordariomycetes</taxon>
        <taxon>Sordariomycetidae</taxon>
        <taxon>Sordariales</taxon>
        <taxon>Lasiosphaeriaceae</taxon>
        <taxon>Bombardia</taxon>
    </lineage>
</organism>
<comment type="caution">
    <text evidence="1">The sequence shown here is derived from an EMBL/GenBank/DDBJ whole genome shotgun (WGS) entry which is preliminary data.</text>
</comment>
<dbReference type="Proteomes" id="UP001174934">
    <property type="component" value="Unassembled WGS sequence"/>
</dbReference>
<gene>
    <name evidence="1" type="ORF">B0T17DRAFT_619208</name>
</gene>
<keyword evidence="2" id="KW-1185">Reference proteome</keyword>
<sequence>MSALTAIINPLTSEKATKKVYLYWSHPTDHAIQYEQRVLGAGRSPAIGDSKKTAKLSNPSTLVSLVMDDTLRVYGVEDKTNQICLLVPLHDPIPGSFAKHGYIAGLTVPARTPEDQDEGYVYFQVTDTEHKTTSIKQQILSNTTKVATPTAASDIIKDSWLAALYDGKNRWVIYQKSTKVIYMLNTSSGANQEIPLESHNIIARAQAQIAAVYVAGPVEAGVPTGTFFVYFTDADHRLWRTSANRTNPSFSTPTPVSSAAGLKILSDAQITITADRATKRNFIYTTLEDGDNIISTLRDDWVYES</sequence>
<dbReference type="EMBL" id="JAULSR010000006">
    <property type="protein sequence ID" value="KAK0615569.1"/>
    <property type="molecule type" value="Genomic_DNA"/>
</dbReference>
<proteinExistence type="predicted"/>
<dbReference type="Gene3D" id="2.120.10.70">
    <property type="entry name" value="Fucose-specific lectin"/>
    <property type="match status" value="1"/>
</dbReference>
<protein>
    <recommendedName>
        <fullName evidence="3">Fucose-specific lectin</fullName>
    </recommendedName>
</protein>
<reference evidence="1" key="1">
    <citation type="submission" date="2023-06" db="EMBL/GenBank/DDBJ databases">
        <title>Genome-scale phylogeny and comparative genomics of the fungal order Sordariales.</title>
        <authorList>
            <consortium name="Lawrence Berkeley National Laboratory"/>
            <person name="Hensen N."/>
            <person name="Bonometti L."/>
            <person name="Westerberg I."/>
            <person name="Brannstrom I.O."/>
            <person name="Guillou S."/>
            <person name="Cros-Aarteil S."/>
            <person name="Calhoun S."/>
            <person name="Haridas S."/>
            <person name="Kuo A."/>
            <person name="Mondo S."/>
            <person name="Pangilinan J."/>
            <person name="Riley R."/>
            <person name="LaButti K."/>
            <person name="Andreopoulos B."/>
            <person name="Lipzen A."/>
            <person name="Chen C."/>
            <person name="Yanf M."/>
            <person name="Daum C."/>
            <person name="Ng V."/>
            <person name="Clum A."/>
            <person name="Steindorff A."/>
            <person name="Ohm R."/>
            <person name="Martin F."/>
            <person name="Silar P."/>
            <person name="Natvig D."/>
            <person name="Lalanne C."/>
            <person name="Gautier V."/>
            <person name="Ament-velasquez S.L."/>
            <person name="Kruys A."/>
            <person name="Hutchinson M.I."/>
            <person name="Powell A.J."/>
            <person name="Barry K."/>
            <person name="Miller A.N."/>
            <person name="Grigoriev I.V."/>
            <person name="Debuchy R."/>
            <person name="Gladieux P."/>
            <person name="Thoren M.H."/>
            <person name="Johannesson H."/>
        </authorList>
    </citation>
    <scope>NUCLEOTIDE SEQUENCE</scope>
    <source>
        <strain evidence="1">SMH3391-2</strain>
    </source>
</reference>